<evidence type="ECO:0000313" key="3">
    <source>
        <dbReference type="Proteomes" id="UP000195402"/>
    </source>
</evidence>
<accession>A0A200Q1Y9</accession>
<feature type="region of interest" description="Disordered" evidence="1">
    <location>
        <begin position="405"/>
        <end position="480"/>
    </location>
</feature>
<feature type="compositionally biased region" description="Polar residues" evidence="1">
    <location>
        <begin position="405"/>
        <end position="419"/>
    </location>
</feature>
<dbReference type="STRING" id="56857.A0A200Q1Y9"/>
<organism evidence="2 3">
    <name type="scientific">Macleaya cordata</name>
    <name type="common">Five-seeded plume-poppy</name>
    <name type="synonym">Bocconia cordata</name>
    <dbReference type="NCBI Taxonomy" id="56857"/>
    <lineage>
        <taxon>Eukaryota</taxon>
        <taxon>Viridiplantae</taxon>
        <taxon>Streptophyta</taxon>
        <taxon>Embryophyta</taxon>
        <taxon>Tracheophyta</taxon>
        <taxon>Spermatophyta</taxon>
        <taxon>Magnoliopsida</taxon>
        <taxon>Ranunculales</taxon>
        <taxon>Papaveraceae</taxon>
        <taxon>Papaveroideae</taxon>
        <taxon>Macleaya</taxon>
    </lineage>
</organism>
<evidence type="ECO:0000313" key="2">
    <source>
        <dbReference type="EMBL" id="OVA04484.1"/>
    </source>
</evidence>
<dbReference type="GO" id="GO:0006606">
    <property type="term" value="P:protein import into nucleus"/>
    <property type="evidence" value="ECO:0007669"/>
    <property type="project" value="TreeGrafter"/>
</dbReference>
<comment type="caution">
    <text evidence="2">The sequence shown here is derived from an EMBL/GenBank/DDBJ whole genome shotgun (WGS) entry which is preliminary data.</text>
</comment>
<dbReference type="GO" id="GO:0017056">
    <property type="term" value="F:structural constituent of nuclear pore"/>
    <property type="evidence" value="ECO:0007669"/>
    <property type="project" value="TreeGrafter"/>
</dbReference>
<evidence type="ECO:0008006" key="4">
    <source>
        <dbReference type="Google" id="ProtNLM"/>
    </source>
</evidence>
<feature type="region of interest" description="Disordered" evidence="1">
    <location>
        <begin position="340"/>
        <end position="388"/>
    </location>
</feature>
<dbReference type="GO" id="GO:0003723">
    <property type="term" value="F:RNA binding"/>
    <property type="evidence" value="ECO:0007669"/>
    <property type="project" value="TreeGrafter"/>
</dbReference>
<gene>
    <name evidence="2" type="ORF">BVC80_1717g58</name>
</gene>
<dbReference type="GO" id="GO:0034398">
    <property type="term" value="P:telomere tethering at nuclear periphery"/>
    <property type="evidence" value="ECO:0007669"/>
    <property type="project" value="TreeGrafter"/>
</dbReference>
<dbReference type="GO" id="GO:0008139">
    <property type="term" value="F:nuclear localization sequence binding"/>
    <property type="evidence" value="ECO:0007669"/>
    <property type="project" value="TreeGrafter"/>
</dbReference>
<dbReference type="EMBL" id="MVGT01003301">
    <property type="protein sequence ID" value="OVA04484.1"/>
    <property type="molecule type" value="Genomic_DNA"/>
</dbReference>
<feature type="region of interest" description="Disordered" evidence="1">
    <location>
        <begin position="74"/>
        <end position="94"/>
    </location>
</feature>
<feature type="compositionally biased region" description="Polar residues" evidence="1">
    <location>
        <begin position="372"/>
        <end position="388"/>
    </location>
</feature>
<protein>
    <recommendedName>
        <fullName evidence="4">Nucleoporin</fullName>
    </recommendedName>
</protein>
<keyword evidence="3" id="KW-1185">Reference proteome</keyword>
<dbReference type="PANTHER" id="PTHR23198:SF6">
    <property type="entry name" value="NUCLEAR PORE COMPLEX PROTEIN NUP98-NUP96"/>
    <property type="match status" value="1"/>
</dbReference>
<dbReference type="GO" id="GO:0006405">
    <property type="term" value="P:RNA export from nucleus"/>
    <property type="evidence" value="ECO:0007669"/>
    <property type="project" value="TreeGrafter"/>
</dbReference>
<dbReference type="Proteomes" id="UP000195402">
    <property type="component" value="Unassembled WGS sequence"/>
</dbReference>
<feature type="region of interest" description="Disordered" evidence="1">
    <location>
        <begin position="277"/>
        <end position="327"/>
    </location>
</feature>
<dbReference type="GO" id="GO:0000973">
    <property type="term" value="P:post-transcriptional tethering of RNA polymerase II gene DNA at nuclear periphery"/>
    <property type="evidence" value="ECO:0007669"/>
    <property type="project" value="TreeGrafter"/>
</dbReference>
<evidence type="ECO:0000256" key="1">
    <source>
        <dbReference type="SAM" id="MobiDB-lite"/>
    </source>
</evidence>
<feature type="compositionally biased region" description="Polar residues" evidence="1">
    <location>
        <begin position="340"/>
        <end position="356"/>
    </location>
</feature>
<reference evidence="2 3" key="1">
    <citation type="journal article" date="2017" name="Mol. Plant">
        <title>The Genome of Medicinal Plant Macleaya cordata Provides New Insights into Benzylisoquinoline Alkaloids Metabolism.</title>
        <authorList>
            <person name="Liu X."/>
            <person name="Liu Y."/>
            <person name="Huang P."/>
            <person name="Ma Y."/>
            <person name="Qing Z."/>
            <person name="Tang Q."/>
            <person name="Cao H."/>
            <person name="Cheng P."/>
            <person name="Zheng Y."/>
            <person name="Yuan Z."/>
            <person name="Zhou Y."/>
            <person name="Liu J."/>
            <person name="Tang Z."/>
            <person name="Zhuo Y."/>
            <person name="Zhang Y."/>
            <person name="Yu L."/>
            <person name="Huang J."/>
            <person name="Yang P."/>
            <person name="Peng Q."/>
            <person name="Zhang J."/>
            <person name="Jiang W."/>
            <person name="Zhang Z."/>
            <person name="Lin K."/>
            <person name="Ro D.K."/>
            <person name="Chen X."/>
            <person name="Xiong X."/>
            <person name="Shang Y."/>
            <person name="Huang S."/>
            <person name="Zeng J."/>
        </authorList>
    </citation>
    <scope>NUCLEOTIDE SEQUENCE [LARGE SCALE GENOMIC DNA]</scope>
    <source>
        <strain evidence="3">cv. BLH2017</strain>
        <tissue evidence="2">Root</tissue>
    </source>
</reference>
<feature type="compositionally biased region" description="Low complexity" evidence="1">
    <location>
        <begin position="420"/>
        <end position="456"/>
    </location>
</feature>
<dbReference type="GO" id="GO:0044614">
    <property type="term" value="C:nuclear pore cytoplasmic filaments"/>
    <property type="evidence" value="ECO:0007669"/>
    <property type="project" value="TreeGrafter"/>
</dbReference>
<dbReference type="OrthoDB" id="1939165at2759"/>
<feature type="compositionally biased region" description="Low complexity" evidence="1">
    <location>
        <begin position="357"/>
        <end position="371"/>
    </location>
</feature>
<proteinExistence type="predicted"/>
<name>A0A200Q1Y9_MACCD</name>
<dbReference type="PANTHER" id="PTHR23198">
    <property type="entry name" value="NUCLEOPORIN"/>
    <property type="match status" value="1"/>
</dbReference>
<sequence length="735" mass="75452">MFFYDDITAFGQPSSSTFGSSVSGMINNASSNPSPCGSSIELTPSQSSPYSSTFQAAQPTLVNNVVGSSTPFGASSQPAVGANRTPTSGSSSNFGFTISSSPPFSFGSAPALGKSISAFGSPLASGAQATTPTLGTTGFGFGQTDFGGQRRVPAYTPTAEIGTHPAGKLDSISAMSFYEGKSHEELRWEDYQVGDRAFGHSSSTQSGSSVFGQIKDASSNTLSCGSSAVWLTPSLAGKIFQQTQPALGSNLSGSSTGCGESSTPSFSYISTPAFRSSSPTGFGPSSTPSFSLQSTPSPSGFGTTSTPSFSFPIPPSGSSSPFGTTPSPFGSNLSGSSTCLDASSQPGFGATSTPALGSSSTICSGASSTPSVSLRSTPSSATGCGESSTPSFSYILTPAFRSSSPAGFGPSSTPSFSLQSTPSPSGFGTTSTPSFSFPIPPSGSSSPFGTTPSPFGDRSFPSGAQATAPTEVNGRSGAQPAAGKLVSLSAMPVYETKSHEELRWEDYHFGDYGGWAWKSADRCACGNGFCPPTPQLFPSGFIPVFGKKVGPTRSQSSPFGSTFGQTQPTIGSNLFGSSIPFAASIQPALRITMNPAFGSSSTPRFSVSSTPSFGFGSTPAFGVSTSAIDRRSPLDKTSYPFGPQCGGSRVAAYTPTTEVDVVRVTVPAPRSLEKTTERGEASTSRLQSKKDIENLRIALEVEREVERRVSQTHMDFLASILEKLDNLNLGEGYHF</sequence>
<dbReference type="Gene3D" id="1.10.10.2360">
    <property type="match status" value="2"/>
</dbReference>
<dbReference type="InParanoid" id="A0A200Q1Y9"/>
<dbReference type="Pfam" id="PF21240">
    <property type="entry name" value="Nup98_GLEBS"/>
    <property type="match status" value="1"/>
</dbReference>
<dbReference type="OMA" id="HTPFTGN"/>
<dbReference type="AlphaFoldDB" id="A0A200Q1Y9"/>
<dbReference type="InterPro" id="IPR037665">
    <property type="entry name" value="Nucleoporin_S59-like"/>
</dbReference>